<dbReference type="PANTHER" id="PTHR43046:SF14">
    <property type="entry name" value="MUTT_NUDIX FAMILY PROTEIN"/>
    <property type="match status" value="1"/>
</dbReference>
<dbReference type="InterPro" id="IPR015797">
    <property type="entry name" value="NUDIX_hydrolase-like_dom_sf"/>
</dbReference>
<proteinExistence type="predicted"/>
<name>A0ABS4K496_9CLOT</name>
<evidence type="ECO:0000313" key="4">
    <source>
        <dbReference type="EMBL" id="MBP2022607.1"/>
    </source>
</evidence>
<dbReference type="PANTHER" id="PTHR43046">
    <property type="entry name" value="GDP-MANNOSE MANNOSYL HYDROLASE"/>
    <property type="match status" value="1"/>
</dbReference>
<evidence type="ECO:0000259" key="3">
    <source>
        <dbReference type="PROSITE" id="PS51462"/>
    </source>
</evidence>
<dbReference type="RefSeq" id="WP_021285221.1">
    <property type="nucleotide sequence ID" value="NZ_JAGGLL010000018.1"/>
</dbReference>
<dbReference type="InterPro" id="IPR000086">
    <property type="entry name" value="NUDIX_hydrolase_dom"/>
</dbReference>
<organism evidence="4 5">
    <name type="scientific">Clostridium punense</name>
    <dbReference type="NCBI Taxonomy" id="1054297"/>
    <lineage>
        <taxon>Bacteria</taxon>
        <taxon>Bacillati</taxon>
        <taxon>Bacillota</taxon>
        <taxon>Clostridia</taxon>
        <taxon>Eubacteriales</taxon>
        <taxon>Clostridiaceae</taxon>
        <taxon>Clostridium</taxon>
    </lineage>
</organism>
<keyword evidence="2" id="KW-0378">Hydrolase</keyword>
<sequence>MIKLRNTAKAIIIEDNKLLFTKYISKRTGITYYVLPGGGQEGGETLEETLKRECIEELGALIEVGELVLVSEYIGKNHKFSELHAEKHQIDFMFFCKIKSDFDFEKATNIDSDQVGFEWIDFREFKDKTIYPEELKRVFDQEGNITTSIYLGDSY</sequence>
<feature type="domain" description="Nudix hydrolase" evidence="3">
    <location>
        <begin position="3"/>
        <end position="142"/>
    </location>
</feature>
<dbReference type="PROSITE" id="PS51462">
    <property type="entry name" value="NUDIX"/>
    <property type="match status" value="1"/>
</dbReference>
<evidence type="ECO:0000313" key="5">
    <source>
        <dbReference type="Proteomes" id="UP001519308"/>
    </source>
</evidence>
<dbReference type="EMBL" id="JAGGLL010000018">
    <property type="protein sequence ID" value="MBP2022607.1"/>
    <property type="molecule type" value="Genomic_DNA"/>
</dbReference>
<gene>
    <name evidence="4" type="ORF">J2Z44_002430</name>
</gene>
<dbReference type="Pfam" id="PF00293">
    <property type="entry name" value="NUDIX"/>
    <property type="match status" value="1"/>
</dbReference>
<protein>
    <submittedName>
        <fullName evidence="4">8-oxo-dGTP pyrophosphatase MutT (NUDIX family)</fullName>
    </submittedName>
</protein>
<dbReference type="CDD" id="cd18880">
    <property type="entry name" value="NUDIX_ADPRase"/>
    <property type="match status" value="1"/>
</dbReference>
<dbReference type="SUPFAM" id="SSF55811">
    <property type="entry name" value="Nudix"/>
    <property type="match status" value="1"/>
</dbReference>
<evidence type="ECO:0000256" key="1">
    <source>
        <dbReference type="ARBA" id="ARBA00001946"/>
    </source>
</evidence>
<evidence type="ECO:0000256" key="2">
    <source>
        <dbReference type="ARBA" id="ARBA00022801"/>
    </source>
</evidence>
<reference evidence="4 5" key="1">
    <citation type="submission" date="2021-03" db="EMBL/GenBank/DDBJ databases">
        <title>Genomic Encyclopedia of Type Strains, Phase IV (KMG-IV): sequencing the most valuable type-strain genomes for metagenomic binning, comparative biology and taxonomic classification.</title>
        <authorList>
            <person name="Goeker M."/>
        </authorList>
    </citation>
    <scope>NUCLEOTIDE SEQUENCE [LARGE SCALE GENOMIC DNA]</scope>
    <source>
        <strain evidence="4 5">DSM 28650</strain>
    </source>
</reference>
<accession>A0ABS4K496</accession>
<keyword evidence="5" id="KW-1185">Reference proteome</keyword>
<dbReference type="Proteomes" id="UP001519308">
    <property type="component" value="Unassembled WGS sequence"/>
</dbReference>
<dbReference type="Gene3D" id="3.90.79.10">
    <property type="entry name" value="Nucleoside Triphosphate Pyrophosphohydrolase"/>
    <property type="match status" value="1"/>
</dbReference>
<comment type="caution">
    <text evidence="4">The sequence shown here is derived from an EMBL/GenBank/DDBJ whole genome shotgun (WGS) entry which is preliminary data.</text>
</comment>
<comment type="cofactor">
    <cofactor evidence="1">
        <name>Mg(2+)</name>
        <dbReference type="ChEBI" id="CHEBI:18420"/>
    </cofactor>
</comment>